<accession>A0A0K2TR86</accession>
<dbReference type="CDD" id="cd20917">
    <property type="entry name" value="DCAF15-NTD"/>
    <property type="match status" value="1"/>
</dbReference>
<organism evidence="3">
    <name type="scientific">Lepeophtheirus salmonis</name>
    <name type="common">Salmon louse</name>
    <name type="synonym">Caligus salmonis</name>
    <dbReference type="NCBI Taxonomy" id="72036"/>
    <lineage>
        <taxon>Eukaryota</taxon>
        <taxon>Metazoa</taxon>
        <taxon>Ecdysozoa</taxon>
        <taxon>Arthropoda</taxon>
        <taxon>Crustacea</taxon>
        <taxon>Multicrustacea</taxon>
        <taxon>Hexanauplia</taxon>
        <taxon>Copepoda</taxon>
        <taxon>Siphonostomatoida</taxon>
        <taxon>Caligidae</taxon>
        <taxon>Lepeophtheirus</taxon>
    </lineage>
</organism>
<evidence type="ECO:0000313" key="3">
    <source>
        <dbReference type="EMBL" id="CDW28192.1"/>
    </source>
</evidence>
<name>A0A0K2TR86_LEPSM</name>
<feature type="region of interest" description="Disordered" evidence="1">
    <location>
        <begin position="361"/>
        <end position="391"/>
    </location>
</feature>
<feature type="domain" description="DDB1- and CUL4-associated factor 15 WD40 repeat-containing" evidence="2">
    <location>
        <begin position="9"/>
        <end position="163"/>
    </location>
</feature>
<dbReference type="EMBL" id="HACA01010831">
    <property type="protein sequence ID" value="CDW28192.1"/>
    <property type="molecule type" value="Transcribed_RNA"/>
</dbReference>
<sequence length="803" mass="89440">MQVEDPVDDKYHYRLHWWLFIPYSRAKKVAEVLLFSNEGAPGNLHLNFCQWPNDLDKALICGMGSYRDEGESFANCYLTVTTAPSLKACQECVQVASSYEEDEMAEAWNSCVRLSCLQHGMTVHTSFDLLPPHPKFEPKISMKMDGYVIFNTGNILHSLNIGIEPLGPKQNKSSQESPTNTLPSHSMYPKSSMTLSADSTSGSSGNMMTVMAKSSSSLLSMCSKWAELDVGVSEYTFASTLDLDHSSSMQKPFLTHNLTSDSDGDDLTPHHSPPKSFQCGERLERTAEFVNQLNHYSNSSGSLRRTTSNSVKYGPTSRSASWFSEGTFDEEIPCSSSSLCSTSSSSSSIIQSVFTRLDSTSVSPSSNPGCSGVNFNNNNSGGTSERGSLRKKISAAAEKAYEINEHDFESEGIQENLSTFRRKRLADKKYELTDDDFDGSFIQEKLSTFRKKRKNAENLSPPSPSTEASSFQHQPQQQQPIRSPRSHSEDSVLRPLSSNLQTQTEEEEEVLCLSEAELSNMPELLSPGGMVNKKDQSCFSPRESITSSPPLPPCMHFKYTRRYIETDEELTSITTDIEPDEDDTVTPLNRNNRTNENCCHNALSLEVHGSGYQSMTKISNYKAEKFSGKCIKVQQRSLDLECFCFYMAQKLCKAADKNYWFCNDYDVEIVEVNPESGDVICVAVILVLATVVTKKVSPKQTYSISSLHRRQYQGGFKFSWNIDNATCELVDSDPLKEINAFKREPQGAVWHPATSISLSLQKKFGLQEKEVKSMTNECVIGGTSLKTIVDPEHVVAIVLDNLD</sequence>
<dbReference type="OrthoDB" id="6354267at2759"/>
<dbReference type="Pfam" id="PF14939">
    <property type="entry name" value="DCAF15_WD40"/>
    <property type="match status" value="1"/>
</dbReference>
<dbReference type="PANTHER" id="PTHR28541:SF1">
    <property type="entry name" value="DDB1- AND CUL4-ASSOCIATED FACTOR 15"/>
    <property type="match status" value="1"/>
</dbReference>
<proteinExistence type="predicted"/>
<dbReference type="PANTHER" id="PTHR28541">
    <property type="entry name" value="DDB1- AND CUL4-ASSOCIATED FACTOR 15"/>
    <property type="match status" value="1"/>
</dbReference>
<feature type="region of interest" description="Disordered" evidence="1">
    <location>
        <begin position="166"/>
        <end position="201"/>
    </location>
</feature>
<feature type="compositionally biased region" description="Low complexity" evidence="1">
    <location>
        <begin position="367"/>
        <end position="383"/>
    </location>
</feature>
<protein>
    <recommendedName>
        <fullName evidence="2">DDB1- and CUL4-associated factor 15 WD40 repeat-containing domain-containing protein</fullName>
    </recommendedName>
</protein>
<feature type="compositionally biased region" description="Polar residues" evidence="1">
    <location>
        <begin position="170"/>
        <end position="201"/>
    </location>
</feature>
<evidence type="ECO:0000259" key="2">
    <source>
        <dbReference type="Pfam" id="PF14939"/>
    </source>
</evidence>
<evidence type="ECO:0000256" key="1">
    <source>
        <dbReference type="SAM" id="MobiDB-lite"/>
    </source>
</evidence>
<feature type="region of interest" description="Disordered" evidence="1">
    <location>
        <begin position="254"/>
        <end position="277"/>
    </location>
</feature>
<dbReference type="GO" id="GO:0016567">
    <property type="term" value="P:protein ubiquitination"/>
    <property type="evidence" value="ECO:0007669"/>
    <property type="project" value="InterPro"/>
</dbReference>
<feature type="region of interest" description="Disordered" evidence="1">
    <location>
        <begin position="452"/>
        <end position="511"/>
    </location>
</feature>
<dbReference type="AlphaFoldDB" id="A0A0K2TR86"/>
<dbReference type="CDD" id="cd20913">
    <property type="entry name" value="DCAF15-CTD"/>
    <property type="match status" value="1"/>
</dbReference>
<dbReference type="InterPro" id="IPR047319">
    <property type="entry name" value="DCAF15_C"/>
</dbReference>
<feature type="compositionally biased region" description="Low complexity" evidence="1">
    <location>
        <begin position="469"/>
        <end position="483"/>
    </location>
</feature>
<dbReference type="GO" id="GO:0080008">
    <property type="term" value="C:Cul4-RING E3 ubiquitin ligase complex"/>
    <property type="evidence" value="ECO:0007669"/>
    <property type="project" value="TreeGrafter"/>
</dbReference>
<reference evidence="3" key="1">
    <citation type="submission" date="2014-05" db="EMBL/GenBank/DDBJ databases">
        <authorList>
            <person name="Chronopoulou M."/>
        </authorList>
    </citation>
    <scope>NUCLEOTIDE SEQUENCE</scope>
    <source>
        <tissue evidence="3">Whole organism</tissue>
    </source>
</reference>
<dbReference type="InterPro" id="IPR032734">
    <property type="entry name" value="DCAF15_WD40"/>
</dbReference>
<dbReference type="InterPro" id="IPR038914">
    <property type="entry name" value="DCAF15"/>
</dbReference>
<feature type="compositionally biased region" description="Polar residues" evidence="1">
    <location>
        <begin position="457"/>
        <end position="468"/>
    </location>
</feature>